<dbReference type="GO" id="GO:0005506">
    <property type="term" value="F:iron ion binding"/>
    <property type="evidence" value="ECO:0007669"/>
    <property type="project" value="InterPro"/>
</dbReference>
<dbReference type="GO" id="GO:0016702">
    <property type="term" value="F:oxidoreductase activity, acting on single donors with incorporation of molecular oxygen, incorporation of two atoms of oxygen"/>
    <property type="evidence" value="ECO:0007669"/>
    <property type="project" value="InterPro"/>
</dbReference>
<dbReference type="InterPro" id="IPR015889">
    <property type="entry name" value="Intradiol_dOase_core"/>
</dbReference>
<feature type="non-terminal residue" evidence="1">
    <location>
        <position position="71"/>
    </location>
</feature>
<evidence type="ECO:0000313" key="1">
    <source>
        <dbReference type="EMBL" id="TCG02747.1"/>
    </source>
</evidence>
<name>A0A4R0X7E5_9BURK</name>
<gene>
    <name evidence="1" type="ORF">BZM27_53540</name>
</gene>
<reference evidence="1 2" key="1">
    <citation type="submission" date="2017-02" db="EMBL/GenBank/DDBJ databases">
        <title>Paraburkholderia sophoroidis sp. nov. and Paraburkholderia steynii sp. nov. rhizobial symbionts of the fynbos legume Hypocalyptus sophoroides.</title>
        <authorList>
            <person name="Steenkamp E.T."/>
            <person name="Beukes C.W."/>
            <person name="Van Zyl E."/>
            <person name="Avontuur J."/>
            <person name="Chan W.Y."/>
            <person name="Hassen A."/>
            <person name="Palmer M."/>
            <person name="Mthombeni L."/>
            <person name="Phalane F."/>
            <person name="Sereme K."/>
            <person name="Venter S.N."/>
        </authorList>
    </citation>
    <scope>NUCLEOTIDE SEQUENCE [LARGE SCALE GENOMIC DNA]</scope>
    <source>
        <strain evidence="1 2">HC1.1ba</strain>
    </source>
</reference>
<protein>
    <submittedName>
        <fullName evidence="1">Uncharacterized protein</fullName>
    </submittedName>
</protein>
<dbReference type="EMBL" id="MWML01000787">
    <property type="protein sequence ID" value="TCG02747.1"/>
    <property type="molecule type" value="Genomic_DNA"/>
</dbReference>
<dbReference type="SUPFAM" id="SSF49482">
    <property type="entry name" value="Aromatic compound dioxygenase"/>
    <property type="match status" value="1"/>
</dbReference>
<dbReference type="Proteomes" id="UP000294200">
    <property type="component" value="Unassembled WGS sequence"/>
</dbReference>
<dbReference type="AlphaFoldDB" id="A0A4R0X7E5"/>
<keyword evidence="2" id="KW-1185">Reference proteome</keyword>
<sequence>MRRPDSDIALGVVGVAPALNVQLFARGLSRHVLTRLYFPDQEEANQVDPILARVEKSRRKTLIARAGKGPN</sequence>
<proteinExistence type="predicted"/>
<evidence type="ECO:0000313" key="2">
    <source>
        <dbReference type="Proteomes" id="UP000294200"/>
    </source>
</evidence>
<dbReference type="Gene3D" id="2.60.130.10">
    <property type="entry name" value="Aromatic compound dioxygenase"/>
    <property type="match status" value="1"/>
</dbReference>
<organism evidence="1 2">
    <name type="scientific">Paraburkholderia steynii</name>
    <dbReference type="NCBI Taxonomy" id="1245441"/>
    <lineage>
        <taxon>Bacteria</taxon>
        <taxon>Pseudomonadati</taxon>
        <taxon>Pseudomonadota</taxon>
        <taxon>Betaproteobacteria</taxon>
        <taxon>Burkholderiales</taxon>
        <taxon>Burkholderiaceae</taxon>
        <taxon>Paraburkholderia</taxon>
    </lineage>
</organism>
<comment type="caution">
    <text evidence="1">The sequence shown here is derived from an EMBL/GenBank/DDBJ whole genome shotgun (WGS) entry which is preliminary data.</text>
</comment>
<accession>A0A4R0X7E5</accession>